<keyword evidence="6" id="KW-1185">Reference proteome</keyword>
<dbReference type="RefSeq" id="WP_154287765.1">
    <property type="nucleotide sequence ID" value="NZ_WKJI01000002.1"/>
</dbReference>
<sequence>MRTLKYLLTLLLIISCTVACQNKASKTEESLSDSWKLQFKKKLSEYGHRNWILIVDKAFPLQNSAGIITINTHQDLLKVLDYTLSQIDSSSHVKPLIFTDKELNYISKEQVENIGDYRTALLKSIGKYQPQSMLHDSVFVNIDKASKLFQVLVLKTNEVIPYSSVFIQLDCKYWTSKKENDLRKRIDAL</sequence>
<dbReference type="InterPro" id="IPR007721">
    <property type="entry name" value="RbsD_FucU"/>
</dbReference>
<dbReference type="Proteomes" id="UP000462931">
    <property type="component" value="Unassembled WGS sequence"/>
</dbReference>
<dbReference type="GO" id="GO:0005996">
    <property type="term" value="P:monosaccharide metabolic process"/>
    <property type="evidence" value="ECO:0007669"/>
    <property type="project" value="InterPro"/>
</dbReference>
<dbReference type="EC" id="5.4.99.62" evidence="2"/>
<dbReference type="AlphaFoldDB" id="A0A7K0FP03"/>
<comment type="caution">
    <text evidence="5">The sequence shown here is derived from an EMBL/GenBank/DDBJ whole genome shotgun (WGS) entry which is preliminary data.</text>
</comment>
<dbReference type="GO" id="GO:0062193">
    <property type="term" value="F:D-ribose pyranase activity"/>
    <property type="evidence" value="ECO:0007669"/>
    <property type="project" value="UniProtKB-EC"/>
</dbReference>
<evidence type="ECO:0000313" key="5">
    <source>
        <dbReference type="EMBL" id="MRX47663.1"/>
    </source>
</evidence>
<proteinExistence type="predicted"/>
<feature type="chain" id="PRO_5029756210" description="D-ribose pyranase" evidence="4">
    <location>
        <begin position="20"/>
        <end position="189"/>
    </location>
</feature>
<dbReference type="PROSITE" id="PS51257">
    <property type="entry name" value="PROKAR_LIPOPROTEIN"/>
    <property type="match status" value="1"/>
</dbReference>
<keyword evidence="4" id="KW-0732">Signal</keyword>
<dbReference type="Pfam" id="PF05025">
    <property type="entry name" value="RbsD_FucU"/>
    <property type="match status" value="1"/>
</dbReference>
<dbReference type="SUPFAM" id="SSF102546">
    <property type="entry name" value="RbsD-like"/>
    <property type="match status" value="1"/>
</dbReference>
<protein>
    <recommendedName>
        <fullName evidence="2">D-ribose pyranase</fullName>
        <ecNumber evidence="2">5.4.99.62</ecNumber>
    </recommendedName>
</protein>
<gene>
    <name evidence="5" type="ORF">GJJ64_10705</name>
</gene>
<accession>A0A7K0FP03</accession>
<feature type="signal peptide" evidence="4">
    <location>
        <begin position="1"/>
        <end position="19"/>
    </location>
</feature>
<dbReference type="Gene3D" id="3.40.1650.10">
    <property type="entry name" value="RbsD-like domain"/>
    <property type="match status" value="1"/>
</dbReference>
<dbReference type="InterPro" id="IPR023750">
    <property type="entry name" value="RbsD-like_sf"/>
</dbReference>
<evidence type="ECO:0000256" key="4">
    <source>
        <dbReference type="SAM" id="SignalP"/>
    </source>
</evidence>
<evidence type="ECO:0000256" key="2">
    <source>
        <dbReference type="ARBA" id="ARBA00012862"/>
    </source>
</evidence>
<dbReference type="EMBL" id="WKJI01000002">
    <property type="protein sequence ID" value="MRX47663.1"/>
    <property type="molecule type" value="Genomic_DNA"/>
</dbReference>
<evidence type="ECO:0000256" key="1">
    <source>
        <dbReference type="ARBA" id="ARBA00000223"/>
    </source>
</evidence>
<keyword evidence="3" id="KW-0413">Isomerase</keyword>
<organism evidence="5 6">
    <name type="scientific">Pedobacter puniceum</name>
    <dbReference type="NCBI Taxonomy" id="2666136"/>
    <lineage>
        <taxon>Bacteria</taxon>
        <taxon>Pseudomonadati</taxon>
        <taxon>Bacteroidota</taxon>
        <taxon>Sphingobacteriia</taxon>
        <taxon>Sphingobacteriales</taxon>
        <taxon>Sphingobacteriaceae</taxon>
        <taxon>Pedobacter</taxon>
    </lineage>
</organism>
<dbReference type="GO" id="GO:0048029">
    <property type="term" value="F:monosaccharide binding"/>
    <property type="evidence" value="ECO:0007669"/>
    <property type="project" value="InterPro"/>
</dbReference>
<evidence type="ECO:0000256" key="3">
    <source>
        <dbReference type="ARBA" id="ARBA00023235"/>
    </source>
</evidence>
<reference evidence="5 6" key="1">
    <citation type="submission" date="2019-11" db="EMBL/GenBank/DDBJ databases">
        <authorList>
            <person name="Cheng Q."/>
            <person name="Yang Z."/>
        </authorList>
    </citation>
    <scope>NUCLEOTIDE SEQUENCE [LARGE SCALE GENOMIC DNA]</scope>
    <source>
        <strain evidence="5 6">HX-22-1</strain>
    </source>
</reference>
<name>A0A7K0FP03_9SPHI</name>
<evidence type="ECO:0000313" key="6">
    <source>
        <dbReference type="Proteomes" id="UP000462931"/>
    </source>
</evidence>
<comment type="catalytic activity">
    <reaction evidence="1">
        <text>beta-D-ribopyranose = beta-D-ribofuranose</text>
        <dbReference type="Rhea" id="RHEA:25432"/>
        <dbReference type="ChEBI" id="CHEBI:27476"/>
        <dbReference type="ChEBI" id="CHEBI:47002"/>
        <dbReference type="EC" id="5.4.99.62"/>
    </reaction>
</comment>